<dbReference type="Gene3D" id="1.10.10.10">
    <property type="entry name" value="Winged helix-like DNA-binding domain superfamily/Winged helix DNA-binding domain"/>
    <property type="match status" value="1"/>
</dbReference>
<dbReference type="PANTHER" id="PTHR46060:SF1">
    <property type="entry name" value="MARINER MOS1 TRANSPOSASE-LIKE PROTEIN"/>
    <property type="match status" value="1"/>
</dbReference>
<dbReference type="PANTHER" id="PTHR46060">
    <property type="entry name" value="MARINER MOS1 TRANSPOSASE-LIKE PROTEIN"/>
    <property type="match status" value="1"/>
</dbReference>
<dbReference type="Gene3D" id="3.30.420.10">
    <property type="entry name" value="Ribonuclease H-like superfamily/Ribonuclease H"/>
    <property type="match status" value="1"/>
</dbReference>
<reference evidence="1" key="1">
    <citation type="submission" date="2018-11" db="EMBL/GenBank/DDBJ databases">
        <authorList>
            <consortium name="Pathogen Informatics"/>
        </authorList>
    </citation>
    <scope>NUCLEOTIDE SEQUENCE [LARGE SCALE GENOMIC DNA]</scope>
</reference>
<sequence>MSDYKCRRTAAESHCFLYEVFGNERWFQRFRDGDESLEDEEHQRCTEVVDSQELKEAVESDLTTTARELAQRFSCHRSTISDHFHAIGKKDRSGKWVPHHLSDTNKAARVAIAGILIRKTKNSNFYDSIVTSVDQALRRQGVYSATEKFLRARPHAATITLQEIEKLGWELLPHPPYSPDLTLSDYILFPSMQRALAEKEFKNHDEIEIWLSNFFKSQSPEFFKKGIHTLRRRWHKSLIISEITSFIKVWPCFLQRNFFLSKNDIYNATT</sequence>
<organism evidence="1">
    <name type="scientific">Heligmosomoides polygyrus</name>
    <name type="common">Parasitic roundworm</name>
    <dbReference type="NCBI Taxonomy" id="6339"/>
    <lineage>
        <taxon>Eukaryota</taxon>
        <taxon>Metazoa</taxon>
        <taxon>Ecdysozoa</taxon>
        <taxon>Nematoda</taxon>
        <taxon>Chromadorea</taxon>
        <taxon>Rhabditida</taxon>
        <taxon>Rhabditina</taxon>
        <taxon>Rhabditomorpha</taxon>
        <taxon>Strongyloidea</taxon>
        <taxon>Heligmosomidae</taxon>
        <taxon>Heligmosomoides</taxon>
    </lineage>
</organism>
<evidence type="ECO:0000313" key="1">
    <source>
        <dbReference type="EMBL" id="VDP54647.1"/>
    </source>
</evidence>
<protein>
    <recommendedName>
        <fullName evidence="2">HTH_48 domain-containing protein</fullName>
    </recommendedName>
</protein>
<dbReference type="EMBL" id="UZAH01038828">
    <property type="protein sequence ID" value="VDP54647.1"/>
    <property type="molecule type" value="Genomic_DNA"/>
</dbReference>
<name>A0A3P8DSG6_HELPZ</name>
<dbReference type="InterPro" id="IPR036388">
    <property type="entry name" value="WH-like_DNA-bd_sf"/>
</dbReference>
<proteinExistence type="predicted"/>
<dbReference type="InterPro" id="IPR052709">
    <property type="entry name" value="Transposase-MT_Hybrid"/>
</dbReference>
<dbReference type="AlphaFoldDB" id="A0A3P8DSG6"/>
<dbReference type="OrthoDB" id="9970333at2759"/>
<evidence type="ECO:0008006" key="2">
    <source>
        <dbReference type="Google" id="ProtNLM"/>
    </source>
</evidence>
<dbReference type="InterPro" id="IPR036397">
    <property type="entry name" value="RNaseH_sf"/>
</dbReference>
<dbReference type="GO" id="GO:0003676">
    <property type="term" value="F:nucleic acid binding"/>
    <property type="evidence" value="ECO:0007669"/>
    <property type="project" value="InterPro"/>
</dbReference>
<accession>A0A3P8DSG6</accession>
<gene>
    <name evidence="1" type="ORF">HPBE_LOCUS25915</name>
</gene>